<comment type="caution">
    <text evidence="1">The sequence shown here is derived from an EMBL/GenBank/DDBJ whole genome shotgun (WGS) entry which is preliminary data.</text>
</comment>
<sequence>MNPILGQWAVGVSGEGVKSSIEILGGKKKGASLSILCCNPALAAFLYFPKIHEQTTQSSKDLTDTVFEFPERKSPLKAIHMIEPVLDQDNPAYWDFLFFCSYLPKSKGIIVNMFEELGPLAILHAIDEGLCNKC</sequence>
<protein>
    <submittedName>
        <fullName evidence="1">Uncharacterized protein</fullName>
    </submittedName>
</protein>
<dbReference type="SUPFAM" id="SSF53756">
    <property type="entry name" value="UDP-Glycosyltransferase/glycogen phosphorylase"/>
    <property type="match status" value="1"/>
</dbReference>
<organism evidence="1 2">
    <name type="scientific">Malus baccata</name>
    <name type="common">Siberian crab apple</name>
    <name type="synonym">Pyrus baccata</name>
    <dbReference type="NCBI Taxonomy" id="106549"/>
    <lineage>
        <taxon>Eukaryota</taxon>
        <taxon>Viridiplantae</taxon>
        <taxon>Streptophyta</taxon>
        <taxon>Embryophyta</taxon>
        <taxon>Tracheophyta</taxon>
        <taxon>Spermatophyta</taxon>
        <taxon>Magnoliopsida</taxon>
        <taxon>eudicotyledons</taxon>
        <taxon>Gunneridae</taxon>
        <taxon>Pentapetalae</taxon>
        <taxon>rosids</taxon>
        <taxon>fabids</taxon>
        <taxon>Rosales</taxon>
        <taxon>Rosaceae</taxon>
        <taxon>Amygdaloideae</taxon>
        <taxon>Maleae</taxon>
        <taxon>Malus</taxon>
    </lineage>
</organism>
<gene>
    <name evidence="1" type="ORF">C1H46_003051</name>
</gene>
<dbReference type="Proteomes" id="UP000315295">
    <property type="component" value="Unassembled WGS sequence"/>
</dbReference>
<dbReference type="STRING" id="106549.A0A540NJU0"/>
<dbReference type="AlphaFoldDB" id="A0A540NJU0"/>
<evidence type="ECO:0000313" key="1">
    <source>
        <dbReference type="EMBL" id="TQE11317.1"/>
    </source>
</evidence>
<proteinExistence type="predicted"/>
<name>A0A540NJU0_MALBA</name>
<keyword evidence="2" id="KW-1185">Reference proteome</keyword>
<reference evidence="1 2" key="1">
    <citation type="journal article" date="2019" name="G3 (Bethesda)">
        <title>Sequencing of a Wild Apple (Malus baccata) Genome Unravels the Differences Between Cultivated and Wild Apple Species Regarding Disease Resistance and Cold Tolerance.</title>
        <authorList>
            <person name="Chen X."/>
        </authorList>
    </citation>
    <scope>NUCLEOTIDE SEQUENCE [LARGE SCALE GENOMIC DNA]</scope>
    <source>
        <strain evidence="2">cv. Shandingzi</strain>
        <tissue evidence="1">Leaves</tissue>
    </source>
</reference>
<accession>A0A540NJU0</accession>
<dbReference type="Gene3D" id="3.40.50.2000">
    <property type="entry name" value="Glycogen Phosphorylase B"/>
    <property type="match status" value="1"/>
</dbReference>
<evidence type="ECO:0000313" key="2">
    <source>
        <dbReference type="Proteomes" id="UP000315295"/>
    </source>
</evidence>
<dbReference type="EMBL" id="VIEB01000031">
    <property type="protein sequence ID" value="TQE11317.1"/>
    <property type="molecule type" value="Genomic_DNA"/>
</dbReference>